<name>A0AAP6L558_AERME</name>
<dbReference type="Proteomes" id="UP001285835">
    <property type="component" value="Unassembled WGS sequence"/>
</dbReference>
<evidence type="ECO:0000313" key="4">
    <source>
        <dbReference type="Proteomes" id="UP001285835"/>
    </source>
</evidence>
<feature type="compositionally biased region" description="Low complexity" evidence="2">
    <location>
        <begin position="324"/>
        <end position="334"/>
    </location>
</feature>
<comment type="caution">
    <text evidence="3">The sequence shown here is derived from an EMBL/GenBank/DDBJ whole genome shotgun (WGS) entry which is preliminary data.</text>
</comment>
<dbReference type="Pfam" id="PF14027">
    <property type="entry name" value="Questin_oxidase"/>
    <property type="match status" value="1"/>
</dbReference>
<proteinExistence type="predicted"/>
<dbReference type="EMBL" id="JAWZXF010000023">
    <property type="protein sequence ID" value="MDX7924203.1"/>
    <property type="molecule type" value="Genomic_DNA"/>
</dbReference>
<evidence type="ECO:0000256" key="2">
    <source>
        <dbReference type="SAM" id="MobiDB-lite"/>
    </source>
</evidence>
<accession>A0AAP6L558</accession>
<organism evidence="3 4">
    <name type="scientific">Aeromonas media</name>
    <dbReference type="NCBI Taxonomy" id="651"/>
    <lineage>
        <taxon>Bacteria</taxon>
        <taxon>Pseudomonadati</taxon>
        <taxon>Pseudomonadota</taxon>
        <taxon>Gammaproteobacteria</taxon>
        <taxon>Aeromonadales</taxon>
        <taxon>Aeromonadaceae</taxon>
        <taxon>Aeromonas</taxon>
    </lineage>
</organism>
<gene>
    <name evidence="3" type="ORF">SJS82_19970</name>
</gene>
<feature type="region of interest" description="Disordered" evidence="2">
    <location>
        <begin position="324"/>
        <end position="345"/>
    </location>
</feature>
<sequence>MDHLYALLDANQTFALNGRGTTNHCPMALHALHEMGARPRQLQRFFTHWQTTQALPAGENNQGEEEETRFVYLRQQLLARFAEEGWLPCFEELLAQRFSPAGGAFHPLIRFACALENGHLGEQAAALAAWQCKALILPAGTGAPCRDVTRLLAGLAAHWEGSRWEGEWITARLRLVAADPRWPNALPQSLDNGEDVLAQLAEAALPLYWQTGNFTVLHLVTGSRAAAIVARHLPAALKAPWQSLMWQAVAAAYITVGAPRLQAQRWPDTTGLDWTQVLPRAIESLDDHVIKLVHCCWREQARSPHYLAIAARAVGLLGAGAASPSSRAPHSAGGEPRRILDQSQLPFRHSRWRRAIKNPGTGPG</sequence>
<reference evidence="3" key="1">
    <citation type="submission" date="2023-11" db="EMBL/GenBank/DDBJ databases">
        <title>WGS of Aeromonas in Northern Israel.</title>
        <authorList>
            <person name="Hershko Y."/>
        </authorList>
    </citation>
    <scope>NUCLEOTIDE SEQUENCE</scope>
    <source>
        <strain evidence="3">02297</strain>
    </source>
</reference>
<dbReference type="AlphaFoldDB" id="A0AAP6L558"/>
<dbReference type="PANTHER" id="PTHR35870:SF1">
    <property type="entry name" value="PROTEIN, PUTATIVE (AFU_ORTHOLOGUE AFUA_5G03330)-RELATED"/>
    <property type="match status" value="1"/>
</dbReference>
<keyword evidence="1" id="KW-0560">Oxidoreductase</keyword>
<protein>
    <submittedName>
        <fullName evidence="3">Questin oxidase family protein</fullName>
    </submittedName>
</protein>
<dbReference type="InterPro" id="IPR025337">
    <property type="entry name" value="Questin_oxidase-like"/>
</dbReference>
<dbReference type="GO" id="GO:0016491">
    <property type="term" value="F:oxidoreductase activity"/>
    <property type="evidence" value="ECO:0007669"/>
    <property type="project" value="UniProtKB-KW"/>
</dbReference>
<dbReference type="PANTHER" id="PTHR35870">
    <property type="entry name" value="PROTEIN, PUTATIVE (AFU_ORTHOLOGUE AFUA_5G03330)-RELATED"/>
    <property type="match status" value="1"/>
</dbReference>
<evidence type="ECO:0000313" key="3">
    <source>
        <dbReference type="EMBL" id="MDX7924203.1"/>
    </source>
</evidence>
<dbReference type="RefSeq" id="WP_319918097.1">
    <property type="nucleotide sequence ID" value="NZ_JAWZXF010000023.1"/>
</dbReference>
<evidence type="ECO:0000256" key="1">
    <source>
        <dbReference type="ARBA" id="ARBA00023002"/>
    </source>
</evidence>